<name>A0A6P6S3C2_9EIME</name>
<dbReference type="OrthoDB" id="347573at2759"/>
<feature type="transmembrane region" description="Helical" evidence="2">
    <location>
        <begin position="131"/>
        <end position="148"/>
    </location>
</feature>
<evidence type="ECO:0000313" key="3">
    <source>
        <dbReference type="Proteomes" id="UP000515125"/>
    </source>
</evidence>
<feature type="transmembrane region" description="Helical" evidence="2">
    <location>
        <begin position="98"/>
        <end position="119"/>
    </location>
</feature>
<evidence type="ECO:0000256" key="1">
    <source>
        <dbReference type="SAM" id="MobiDB-lite"/>
    </source>
</evidence>
<accession>A0A6P6S3C2</accession>
<feature type="transmembrane region" description="Helical" evidence="2">
    <location>
        <begin position="54"/>
        <end position="78"/>
    </location>
</feature>
<dbReference type="RefSeq" id="XP_026193780.1">
    <property type="nucleotide sequence ID" value="XM_026337995.1"/>
</dbReference>
<feature type="region of interest" description="Disordered" evidence="1">
    <location>
        <begin position="385"/>
        <end position="442"/>
    </location>
</feature>
<evidence type="ECO:0000256" key="2">
    <source>
        <dbReference type="SAM" id="Phobius"/>
    </source>
</evidence>
<organism evidence="3 4">
    <name type="scientific">Cyclospora cayetanensis</name>
    <dbReference type="NCBI Taxonomy" id="88456"/>
    <lineage>
        <taxon>Eukaryota</taxon>
        <taxon>Sar</taxon>
        <taxon>Alveolata</taxon>
        <taxon>Apicomplexa</taxon>
        <taxon>Conoidasida</taxon>
        <taxon>Coccidia</taxon>
        <taxon>Eucoccidiorida</taxon>
        <taxon>Eimeriorina</taxon>
        <taxon>Eimeriidae</taxon>
        <taxon>Cyclospora</taxon>
    </lineage>
</organism>
<dbReference type="GeneID" id="34621144"/>
<gene>
    <name evidence="4" type="primary">LOC34621144</name>
</gene>
<keyword evidence="2" id="KW-1133">Transmembrane helix</keyword>
<keyword evidence="3" id="KW-1185">Reference proteome</keyword>
<dbReference type="AlphaFoldDB" id="A0A6P6S3C2"/>
<protein>
    <submittedName>
        <fullName evidence="4">Uncharacterized protein LOC34621144</fullName>
    </submittedName>
</protein>
<evidence type="ECO:0000313" key="4">
    <source>
        <dbReference type="RefSeq" id="XP_026193780.1"/>
    </source>
</evidence>
<keyword evidence="2" id="KW-0812">Transmembrane</keyword>
<sequence length="491" mass="53812">MAAIWGQARVVQRNCLLPLTRKPISQEAFNRLYEGPDFCTATKYAAMLQGLCSLSLYVSIAPFLSLQAMSTWAILYWVYKVALLRLAKRPNPEMTAAIYKAVFVLRASVLLQAAGCLLLKPTTKGSALEPLKIYGISGGAIALLSILLPRRLQLKSTYLCVPENKASTWRTMHYYKLQHTFFAKYHGTHPVYASWGQEKNPDILSEPGFASCSNATAKEFAARGAGSRAQRRMAAIGGGLLPVSLRRAQHTALFKKFLIVLMLIRYPRDLSSLLTRETQMAPVSAPLMHACMSGSFGARTIWKKDHMMASGSPAENANNSSSNVAEDNAIFDVTETCKLRATLVEGRAAPEIQRLLMQCRMQRWSCPPHERASFARAFAVPANAPKNPVVESSSKHSRVSTASSGESVAKNMTEKDAEPPQSSNEVVSGPPIPGSSFSARWNEAGASDEQDDFCEWLCSVVLRQLSYADCLFGALYNESHAASTSPKQTDT</sequence>
<dbReference type="Proteomes" id="UP000515125">
    <property type="component" value="Unplaced"/>
</dbReference>
<proteinExistence type="predicted"/>
<keyword evidence="2" id="KW-0472">Membrane</keyword>
<reference evidence="4" key="1">
    <citation type="submission" date="2025-08" db="UniProtKB">
        <authorList>
            <consortium name="RefSeq"/>
        </authorList>
    </citation>
    <scope>IDENTIFICATION</scope>
</reference>